<dbReference type="InterPro" id="IPR011495">
    <property type="entry name" value="Sig_transdc_His_kin_sub2_dim/P"/>
</dbReference>
<keyword evidence="8" id="KW-0472">Membrane</keyword>
<keyword evidence="8" id="KW-0812">Transmembrane</keyword>
<dbReference type="AlphaFoldDB" id="A0A916DTN4"/>
<dbReference type="Gene3D" id="3.30.565.10">
    <property type="entry name" value="Histidine kinase-like ATPase, C-terminal domain"/>
    <property type="match status" value="1"/>
</dbReference>
<keyword evidence="11" id="KW-1185">Reference proteome</keyword>
<reference evidence="10" key="1">
    <citation type="submission" date="2022-09" db="EMBL/GenBank/DDBJ databases">
        <title>Aureispira anguillicida sp. nov., isolated from Leptocephalus of Japanese eel Anguilla japonica.</title>
        <authorList>
            <person name="Yuasa K."/>
            <person name="Mekata T."/>
            <person name="Ikunari K."/>
        </authorList>
    </citation>
    <scope>NUCLEOTIDE SEQUENCE</scope>
    <source>
        <strain evidence="10">EL160426</strain>
    </source>
</reference>
<accession>A0A916DTN4</accession>
<feature type="transmembrane region" description="Helical" evidence="8">
    <location>
        <begin position="12"/>
        <end position="34"/>
    </location>
</feature>
<evidence type="ECO:0000256" key="2">
    <source>
        <dbReference type="ARBA" id="ARBA00012438"/>
    </source>
</evidence>
<evidence type="ECO:0000256" key="7">
    <source>
        <dbReference type="ARBA" id="ARBA00022840"/>
    </source>
</evidence>
<evidence type="ECO:0000256" key="5">
    <source>
        <dbReference type="ARBA" id="ARBA00022741"/>
    </source>
</evidence>
<comment type="catalytic activity">
    <reaction evidence="1">
        <text>ATP + protein L-histidine = ADP + protein N-phospho-L-histidine.</text>
        <dbReference type="EC" id="2.7.13.3"/>
    </reaction>
</comment>
<evidence type="ECO:0000256" key="4">
    <source>
        <dbReference type="ARBA" id="ARBA00022679"/>
    </source>
</evidence>
<evidence type="ECO:0000256" key="6">
    <source>
        <dbReference type="ARBA" id="ARBA00022777"/>
    </source>
</evidence>
<dbReference type="InterPro" id="IPR036890">
    <property type="entry name" value="HATPase_C_sf"/>
</dbReference>
<evidence type="ECO:0000259" key="9">
    <source>
        <dbReference type="Pfam" id="PF07568"/>
    </source>
</evidence>
<dbReference type="Gene3D" id="3.30.450.20">
    <property type="entry name" value="PAS domain"/>
    <property type="match status" value="1"/>
</dbReference>
<dbReference type="RefSeq" id="WP_264792777.1">
    <property type="nucleotide sequence ID" value="NZ_AP026867.1"/>
</dbReference>
<evidence type="ECO:0000313" key="11">
    <source>
        <dbReference type="Proteomes" id="UP001060919"/>
    </source>
</evidence>
<evidence type="ECO:0000313" key="10">
    <source>
        <dbReference type="EMBL" id="BDS11621.1"/>
    </source>
</evidence>
<evidence type="ECO:0000256" key="3">
    <source>
        <dbReference type="ARBA" id="ARBA00022553"/>
    </source>
</evidence>
<proteinExistence type="predicted"/>
<organism evidence="10 11">
    <name type="scientific">Aureispira anguillae</name>
    <dbReference type="NCBI Taxonomy" id="2864201"/>
    <lineage>
        <taxon>Bacteria</taxon>
        <taxon>Pseudomonadati</taxon>
        <taxon>Bacteroidota</taxon>
        <taxon>Saprospiria</taxon>
        <taxon>Saprospirales</taxon>
        <taxon>Saprospiraceae</taxon>
        <taxon>Aureispira</taxon>
    </lineage>
</organism>
<dbReference type="Proteomes" id="UP001060919">
    <property type="component" value="Chromosome"/>
</dbReference>
<keyword evidence="7" id="KW-0067">ATP-binding</keyword>
<keyword evidence="8" id="KW-1133">Transmembrane helix</keyword>
<sequence length="281" mass="32473">MKFLKNYNNLFLRNVLIVLGTFYVIGAINVLFFIKQSISFSFFILPTFLGILIAFLITKNTILNQEYLKEKERVSLSLREKEILLKEVHHRVKNNLQIITSLLGLQSSFIPDEHIKELFQHCQYRINSMAIVHEILYQDDNLATINLQNYLEKLLGLLLDSMKGKDCDFELRIETQNIELNIDTIIPLGLLINECFTNSLKYGYKDKNKGILYVKIKKLTPPNLSLEIGDYGTGYSPTINFRTSNSLGLKIIKNLSIQLLGEIKRDNSKKGTHYSMDFQQI</sequence>
<feature type="domain" description="Signal transduction histidine kinase subgroup 2 dimerisation and phosphoacceptor" evidence="9">
    <location>
        <begin position="87"/>
        <end position="161"/>
    </location>
</feature>
<evidence type="ECO:0000256" key="8">
    <source>
        <dbReference type="SAM" id="Phobius"/>
    </source>
</evidence>
<dbReference type="GO" id="GO:0004673">
    <property type="term" value="F:protein histidine kinase activity"/>
    <property type="evidence" value="ECO:0007669"/>
    <property type="project" value="UniProtKB-EC"/>
</dbReference>
<dbReference type="PANTHER" id="PTHR41523:SF8">
    <property type="entry name" value="ETHYLENE RESPONSE SENSOR PROTEIN"/>
    <property type="match status" value="1"/>
</dbReference>
<dbReference type="GO" id="GO:0005524">
    <property type="term" value="F:ATP binding"/>
    <property type="evidence" value="ECO:0007669"/>
    <property type="project" value="UniProtKB-KW"/>
</dbReference>
<evidence type="ECO:0000256" key="1">
    <source>
        <dbReference type="ARBA" id="ARBA00000085"/>
    </source>
</evidence>
<gene>
    <name evidence="10" type="ORF">AsAng_0023350</name>
</gene>
<dbReference type="PANTHER" id="PTHR41523">
    <property type="entry name" value="TWO-COMPONENT SYSTEM SENSOR PROTEIN"/>
    <property type="match status" value="1"/>
</dbReference>
<name>A0A916DTN4_9BACT</name>
<dbReference type="Pfam" id="PF07568">
    <property type="entry name" value="HisKA_2"/>
    <property type="match status" value="1"/>
</dbReference>
<keyword evidence="4" id="KW-0808">Transferase</keyword>
<keyword evidence="3" id="KW-0597">Phosphoprotein</keyword>
<keyword evidence="5" id="KW-0547">Nucleotide-binding</keyword>
<dbReference type="SUPFAM" id="SSF55874">
    <property type="entry name" value="ATPase domain of HSP90 chaperone/DNA topoisomerase II/histidine kinase"/>
    <property type="match status" value="1"/>
</dbReference>
<keyword evidence="6 10" id="KW-0418">Kinase</keyword>
<dbReference type="KEGG" id="aup:AsAng_0023350"/>
<protein>
    <recommendedName>
        <fullName evidence="2">histidine kinase</fullName>
        <ecNumber evidence="2">2.7.13.3</ecNumber>
    </recommendedName>
</protein>
<feature type="transmembrane region" description="Helical" evidence="8">
    <location>
        <begin position="40"/>
        <end position="58"/>
    </location>
</feature>
<dbReference type="EC" id="2.7.13.3" evidence="2"/>
<dbReference type="EMBL" id="AP026867">
    <property type="protein sequence ID" value="BDS11621.1"/>
    <property type="molecule type" value="Genomic_DNA"/>
</dbReference>